<dbReference type="Proteomes" id="UP000782705">
    <property type="component" value="Unassembled WGS sequence"/>
</dbReference>
<organism evidence="1 2">
    <name type="scientific">Candidatus Enterococcus willemsii</name>
    <dbReference type="NCBI Taxonomy" id="1857215"/>
    <lineage>
        <taxon>Bacteria</taxon>
        <taxon>Bacillati</taxon>
        <taxon>Bacillota</taxon>
        <taxon>Bacilli</taxon>
        <taxon>Lactobacillales</taxon>
        <taxon>Enterococcaceae</taxon>
        <taxon>Enterococcus</taxon>
    </lineage>
</organism>
<comment type="caution">
    <text evidence="1">The sequence shown here is derived from an EMBL/GenBank/DDBJ whole genome shotgun (WGS) entry which is preliminary data.</text>
</comment>
<dbReference type="EMBL" id="MAEL01000054">
    <property type="protein sequence ID" value="KAF1302047.1"/>
    <property type="molecule type" value="Genomic_DNA"/>
</dbReference>
<dbReference type="PANTHER" id="PTHR33221:SF9">
    <property type="entry name" value="RRF2 FAMILY PROTEIN"/>
    <property type="match status" value="1"/>
</dbReference>
<evidence type="ECO:0008006" key="3">
    <source>
        <dbReference type="Google" id="ProtNLM"/>
    </source>
</evidence>
<sequence length="142" mass="16094">MKLKNSLEEAICILFVLSESIDEKPIKSATISCRLSISDSYMKKTLRKLVIGKLVLSSVSKGGGFKLARSLDEISILDVFYAIEGKDSYVQTSHLIERVYPHEEGKQIEANLLQFLHEGEEVLRNRLRKISLGDLLKSRIDR</sequence>
<name>A0ABQ6YWH6_9ENTE</name>
<dbReference type="InterPro" id="IPR036388">
    <property type="entry name" value="WH-like_DNA-bd_sf"/>
</dbReference>
<dbReference type="RefSeq" id="WP_161903028.1">
    <property type="nucleotide sequence ID" value="NZ_MAEL01000054.1"/>
</dbReference>
<evidence type="ECO:0000313" key="2">
    <source>
        <dbReference type="Proteomes" id="UP000782705"/>
    </source>
</evidence>
<dbReference type="SUPFAM" id="SSF46785">
    <property type="entry name" value="Winged helix' DNA-binding domain"/>
    <property type="match status" value="1"/>
</dbReference>
<accession>A0ABQ6YWH6</accession>
<dbReference type="InterPro" id="IPR036390">
    <property type="entry name" value="WH_DNA-bd_sf"/>
</dbReference>
<gene>
    <name evidence="1" type="ORF">BAU17_01370</name>
</gene>
<proteinExistence type="predicted"/>
<protein>
    <recommendedName>
        <fullName evidence="3">Rrf2 family transcriptional regulator</fullName>
    </recommendedName>
</protein>
<dbReference type="PROSITE" id="PS51197">
    <property type="entry name" value="HTH_RRF2_2"/>
    <property type="match status" value="1"/>
</dbReference>
<dbReference type="Gene3D" id="1.10.10.10">
    <property type="entry name" value="Winged helix-like DNA-binding domain superfamily/Winged helix DNA-binding domain"/>
    <property type="match status" value="1"/>
</dbReference>
<dbReference type="InterPro" id="IPR000944">
    <property type="entry name" value="Tscrpt_reg_Rrf2"/>
</dbReference>
<dbReference type="PANTHER" id="PTHR33221">
    <property type="entry name" value="WINGED HELIX-TURN-HELIX TRANSCRIPTIONAL REGULATOR, RRF2 FAMILY"/>
    <property type="match status" value="1"/>
</dbReference>
<reference evidence="1 2" key="1">
    <citation type="submission" date="2016-06" db="EMBL/GenBank/DDBJ databases">
        <title>Four novel species of enterococci isolated from chicken manure.</title>
        <authorList>
            <person name="Van Tyne D."/>
        </authorList>
    </citation>
    <scope>NUCLEOTIDE SEQUENCE [LARGE SCALE GENOMIC DNA]</scope>
    <source>
        <strain evidence="1 2">CU12B</strain>
    </source>
</reference>
<keyword evidence="2" id="KW-1185">Reference proteome</keyword>
<evidence type="ECO:0000313" key="1">
    <source>
        <dbReference type="EMBL" id="KAF1302047.1"/>
    </source>
</evidence>
<dbReference type="Pfam" id="PF02082">
    <property type="entry name" value="Rrf2"/>
    <property type="match status" value="1"/>
</dbReference>